<dbReference type="EMBL" id="JAAGVY010000037">
    <property type="protein sequence ID" value="NEN24996.1"/>
    <property type="molecule type" value="Genomic_DNA"/>
</dbReference>
<gene>
    <name evidence="4" type="ORF">G3O08_15960</name>
</gene>
<keyword evidence="5" id="KW-1185">Reference proteome</keyword>
<dbReference type="PANTHER" id="PTHR44591">
    <property type="entry name" value="STRESS RESPONSE REGULATOR PROTEIN 1"/>
    <property type="match status" value="1"/>
</dbReference>
<dbReference type="RefSeq" id="WP_163286387.1">
    <property type="nucleotide sequence ID" value="NZ_JAAGVY010000037.1"/>
</dbReference>
<name>A0A7K3WU34_9FLAO</name>
<keyword evidence="1 2" id="KW-0597">Phosphoprotein</keyword>
<dbReference type="InterPro" id="IPR001789">
    <property type="entry name" value="Sig_transdc_resp-reg_receiver"/>
</dbReference>
<dbReference type="InterPro" id="IPR050595">
    <property type="entry name" value="Bact_response_regulator"/>
</dbReference>
<dbReference type="Gene3D" id="3.40.50.2300">
    <property type="match status" value="1"/>
</dbReference>
<reference evidence="4 5" key="1">
    <citation type="submission" date="2020-02" db="EMBL/GenBank/DDBJ databases">
        <title>Out from the shadows clarifying the taxonomy of the family Cryomorphaceae and related taxa by utilizing the GTDB taxonomic framework.</title>
        <authorList>
            <person name="Bowman J.P."/>
        </authorList>
    </citation>
    <scope>NUCLEOTIDE SEQUENCE [LARGE SCALE GENOMIC DNA]</scope>
    <source>
        <strain evidence="4 5">QSSC 1-22</strain>
    </source>
</reference>
<feature type="domain" description="Response regulatory" evidence="3">
    <location>
        <begin position="4"/>
        <end position="117"/>
    </location>
</feature>
<feature type="modified residue" description="4-aspartylphosphate" evidence="2">
    <location>
        <position position="53"/>
    </location>
</feature>
<dbReference type="SMART" id="SM00448">
    <property type="entry name" value="REC"/>
    <property type="match status" value="1"/>
</dbReference>
<sequence length="119" mass="13755">MNTRILICDDDVDMVKLISRMLTKNGYDVDEITQMVDFMDKVQKFDPDMILMDISMPDINGVDATRMLYANESTSYIPVIFMSADPDIELFASQLNKLYIKKPFDIDKLRAILNVYSIQ</sequence>
<dbReference type="PANTHER" id="PTHR44591:SF3">
    <property type="entry name" value="RESPONSE REGULATORY DOMAIN-CONTAINING PROTEIN"/>
    <property type="match status" value="1"/>
</dbReference>
<evidence type="ECO:0000313" key="5">
    <source>
        <dbReference type="Proteomes" id="UP000486602"/>
    </source>
</evidence>
<dbReference type="AlphaFoldDB" id="A0A7K3WU34"/>
<organism evidence="4 5">
    <name type="scientific">Cryomorpha ignava</name>
    <dbReference type="NCBI Taxonomy" id="101383"/>
    <lineage>
        <taxon>Bacteria</taxon>
        <taxon>Pseudomonadati</taxon>
        <taxon>Bacteroidota</taxon>
        <taxon>Flavobacteriia</taxon>
        <taxon>Flavobacteriales</taxon>
        <taxon>Cryomorphaceae</taxon>
        <taxon>Cryomorpha</taxon>
    </lineage>
</organism>
<protein>
    <submittedName>
        <fullName evidence="4">Response regulator</fullName>
    </submittedName>
</protein>
<dbReference type="Proteomes" id="UP000486602">
    <property type="component" value="Unassembled WGS sequence"/>
</dbReference>
<comment type="caution">
    <text evidence="4">The sequence shown here is derived from an EMBL/GenBank/DDBJ whole genome shotgun (WGS) entry which is preliminary data.</text>
</comment>
<evidence type="ECO:0000256" key="1">
    <source>
        <dbReference type="ARBA" id="ARBA00022553"/>
    </source>
</evidence>
<dbReference type="SUPFAM" id="SSF52172">
    <property type="entry name" value="CheY-like"/>
    <property type="match status" value="1"/>
</dbReference>
<dbReference type="PROSITE" id="PS50110">
    <property type="entry name" value="RESPONSE_REGULATORY"/>
    <property type="match status" value="1"/>
</dbReference>
<dbReference type="Pfam" id="PF00072">
    <property type="entry name" value="Response_reg"/>
    <property type="match status" value="1"/>
</dbReference>
<evidence type="ECO:0000313" key="4">
    <source>
        <dbReference type="EMBL" id="NEN24996.1"/>
    </source>
</evidence>
<proteinExistence type="predicted"/>
<evidence type="ECO:0000256" key="2">
    <source>
        <dbReference type="PROSITE-ProRule" id="PRU00169"/>
    </source>
</evidence>
<accession>A0A7K3WU34</accession>
<dbReference type="InterPro" id="IPR011006">
    <property type="entry name" value="CheY-like_superfamily"/>
</dbReference>
<dbReference type="GO" id="GO:0000160">
    <property type="term" value="P:phosphorelay signal transduction system"/>
    <property type="evidence" value="ECO:0007669"/>
    <property type="project" value="InterPro"/>
</dbReference>
<evidence type="ECO:0000259" key="3">
    <source>
        <dbReference type="PROSITE" id="PS50110"/>
    </source>
</evidence>